<dbReference type="EMBL" id="DVKT01000063">
    <property type="protein sequence ID" value="HIT40066.1"/>
    <property type="molecule type" value="Genomic_DNA"/>
</dbReference>
<proteinExistence type="inferred from homology"/>
<dbReference type="Proteomes" id="UP000886722">
    <property type="component" value="Unassembled WGS sequence"/>
</dbReference>
<evidence type="ECO:0000256" key="5">
    <source>
        <dbReference type="ARBA" id="ARBA00022801"/>
    </source>
</evidence>
<dbReference type="SMART" id="SM00813">
    <property type="entry name" value="Alpha-L-AF_C"/>
    <property type="match status" value="1"/>
</dbReference>
<evidence type="ECO:0000256" key="4">
    <source>
        <dbReference type="ARBA" id="ARBA00022729"/>
    </source>
</evidence>
<dbReference type="AlphaFoldDB" id="A0A9D1GFZ8"/>
<dbReference type="InterPro" id="IPR055235">
    <property type="entry name" value="ASD1_cat"/>
</dbReference>
<dbReference type="Pfam" id="PF02018">
    <property type="entry name" value="CBM_4_9"/>
    <property type="match status" value="1"/>
</dbReference>
<dbReference type="EC" id="3.2.1.55" evidence="3"/>
<reference evidence="9" key="1">
    <citation type="submission" date="2020-10" db="EMBL/GenBank/DDBJ databases">
        <authorList>
            <person name="Gilroy R."/>
        </authorList>
    </citation>
    <scope>NUCLEOTIDE SEQUENCE</scope>
    <source>
        <strain evidence="9">21143</strain>
    </source>
</reference>
<accession>A0A9D1GFZ8</accession>
<comment type="similarity">
    <text evidence="2">Belongs to the glycosyl hydrolase 51 family.</text>
</comment>
<gene>
    <name evidence="9" type="ORF">IAD06_08550</name>
</gene>
<evidence type="ECO:0000256" key="6">
    <source>
        <dbReference type="ARBA" id="ARBA00023180"/>
    </source>
</evidence>
<evidence type="ECO:0000256" key="3">
    <source>
        <dbReference type="ARBA" id="ARBA00012670"/>
    </source>
</evidence>
<dbReference type="Pfam" id="PF22848">
    <property type="entry name" value="ASD1_dom"/>
    <property type="match status" value="1"/>
</dbReference>
<dbReference type="SUPFAM" id="SSF51011">
    <property type="entry name" value="Glycosyl hydrolase domain"/>
    <property type="match status" value="1"/>
</dbReference>
<comment type="catalytic activity">
    <reaction evidence="1">
        <text>Hydrolysis of terminal non-reducing alpha-L-arabinofuranoside residues in alpha-L-arabinosides.</text>
        <dbReference type="EC" id="3.2.1.55"/>
    </reaction>
</comment>
<dbReference type="GO" id="GO:0046556">
    <property type="term" value="F:alpha-L-arabinofuranosidase activity"/>
    <property type="evidence" value="ECO:0007669"/>
    <property type="project" value="UniProtKB-EC"/>
</dbReference>
<feature type="signal peptide" evidence="7">
    <location>
        <begin position="1"/>
        <end position="21"/>
    </location>
</feature>
<evidence type="ECO:0000256" key="7">
    <source>
        <dbReference type="SAM" id="SignalP"/>
    </source>
</evidence>
<evidence type="ECO:0000259" key="8">
    <source>
        <dbReference type="SMART" id="SM00813"/>
    </source>
</evidence>
<reference evidence="9" key="2">
    <citation type="journal article" date="2021" name="PeerJ">
        <title>Extensive microbial diversity within the chicken gut microbiome revealed by metagenomics and culture.</title>
        <authorList>
            <person name="Gilroy R."/>
            <person name="Ravi A."/>
            <person name="Getino M."/>
            <person name="Pursley I."/>
            <person name="Horton D.L."/>
            <person name="Alikhan N.F."/>
            <person name="Baker D."/>
            <person name="Gharbi K."/>
            <person name="Hall N."/>
            <person name="Watson M."/>
            <person name="Adriaenssens E.M."/>
            <person name="Foster-Nyarko E."/>
            <person name="Jarju S."/>
            <person name="Secka A."/>
            <person name="Antonio M."/>
            <person name="Oren A."/>
            <person name="Chaudhuri R.R."/>
            <person name="La Ragione R."/>
            <person name="Hildebrand F."/>
            <person name="Pallen M.J."/>
        </authorList>
    </citation>
    <scope>NUCLEOTIDE SEQUENCE</scope>
    <source>
        <strain evidence="9">21143</strain>
    </source>
</reference>
<name>A0A9D1GFZ8_9BACT</name>
<dbReference type="Gene3D" id="2.60.120.260">
    <property type="entry name" value="Galactose-binding domain-like"/>
    <property type="match status" value="1"/>
</dbReference>
<feature type="domain" description="Alpha-L-arabinofuranosidase C-terminal" evidence="8">
    <location>
        <begin position="453"/>
        <end position="639"/>
    </location>
</feature>
<dbReference type="SUPFAM" id="SSF49785">
    <property type="entry name" value="Galactose-binding domain-like"/>
    <property type="match status" value="1"/>
</dbReference>
<evidence type="ECO:0000313" key="9">
    <source>
        <dbReference type="EMBL" id="HIT40066.1"/>
    </source>
</evidence>
<protein>
    <recommendedName>
        <fullName evidence="3">non-reducing end alpha-L-arabinofuranosidase</fullName>
        <ecNumber evidence="3">3.2.1.55</ecNumber>
    </recommendedName>
</protein>
<dbReference type="Pfam" id="PF06964">
    <property type="entry name" value="Alpha-L-AF_C"/>
    <property type="match status" value="1"/>
</dbReference>
<dbReference type="InterPro" id="IPR017853">
    <property type="entry name" value="GH"/>
</dbReference>
<dbReference type="Gene3D" id="2.60.40.1180">
    <property type="entry name" value="Golgi alpha-mannosidase II"/>
    <property type="match status" value="1"/>
</dbReference>
<sequence>MKTKKLSFLLLLVVIVFPLSAQRTLSVSVKPGAEINPDMYGVFFEDINFGADGGLYAELVKNRSFEFDYPLMGWTPFGKVSVETEDPAFDRNPHYVRLTEEGTYKRAGLQNEGFVEGMSLVKGKEYRLTFYARLHGEKPVRLRFEFITSSNNSMSSEKVEVSSLDWKKYTILLKAGKTDAHARLRLSLETKGVLDIDHISLFPVDTWKGRENGLRRDLVQALYDLRPGVLRFPGGCIVEGANLDTRYQWKNTVGPVENRPYNDNRWNYTFRHRLYPDYYQSYGLGFYEYFLLCEDIGAEPLPVLNCGMGCQYQSGELVPLDEIDSYVQDALDLVEFANGDTTTQWGGLRARMGHPEPFGLKYLGIGNEQWGEEFVKREALFVEALRKQCPGILIVGSSGPSADGDRFDYLWPEMKRLGVDFVDEHYYKPPEWFYDNAGRYDGYDRKGPKVYAGEYASHHKTRANNFETALSEAAFLTGVERNADVVRLATYAPLFAHVDAWQWRPDMIWFDNSRVLLTPNYYVQQLYSHHKGTHTLRLTENGEPVNGREDLYASAVYDADSSRIIVKIVNTAIVEQKVVLRFDGLKRRQALQDRAPIIYLQADDKEAVNTFKEPEAIVPQMSVAEVSGKECRLTLSPQSFQVISILFVSK</sequence>
<keyword evidence="6" id="KW-0325">Glycoprotein</keyword>
<dbReference type="SUPFAM" id="SSF51445">
    <property type="entry name" value="(Trans)glycosidases"/>
    <property type="match status" value="1"/>
</dbReference>
<dbReference type="PANTHER" id="PTHR31776:SF0">
    <property type="entry name" value="ALPHA-L-ARABINOFURANOSIDASE 1"/>
    <property type="match status" value="1"/>
</dbReference>
<feature type="chain" id="PRO_5038832581" description="non-reducing end alpha-L-arabinofuranosidase" evidence="7">
    <location>
        <begin position="22"/>
        <end position="650"/>
    </location>
</feature>
<dbReference type="Gene3D" id="3.20.20.80">
    <property type="entry name" value="Glycosidases"/>
    <property type="match status" value="1"/>
</dbReference>
<evidence type="ECO:0000256" key="1">
    <source>
        <dbReference type="ARBA" id="ARBA00001462"/>
    </source>
</evidence>
<evidence type="ECO:0000256" key="2">
    <source>
        <dbReference type="ARBA" id="ARBA00007186"/>
    </source>
</evidence>
<comment type="caution">
    <text evidence="9">The sequence shown here is derived from an EMBL/GenBank/DDBJ whole genome shotgun (WGS) entry which is preliminary data.</text>
</comment>
<dbReference type="InterPro" id="IPR010720">
    <property type="entry name" value="Alpha-L-AF_C"/>
</dbReference>
<dbReference type="GO" id="GO:0046373">
    <property type="term" value="P:L-arabinose metabolic process"/>
    <property type="evidence" value="ECO:0007669"/>
    <property type="project" value="InterPro"/>
</dbReference>
<dbReference type="InterPro" id="IPR013780">
    <property type="entry name" value="Glyco_hydro_b"/>
</dbReference>
<keyword evidence="5" id="KW-0378">Hydrolase</keyword>
<keyword evidence="4 7" id="KW-0732">Signal</keyword>
<dbReference type="PANTHER" id="PTHR31776">
    <property type="entry name" value="ALPHA-L-ARABINOFURANOSIDASE 1"/>
    <property type="match status" value="1"/>
</dbReference>
<evidence type="ECO:0000313" key="10">
    <source>
        <dbReference type="Proteomes" id="UP000886722"/>
    </source>
</evidence>
<dbReference type="InterPro" id="IPR008979">
    <property type="entry name" value="Galactose-bd-like_sf"/>
</dbReference>
<dbReference type="InterPro" id="IPR051563">
    <property type="entry name" value="Glycosyl_Hydrolase_51"/>
</dbReference>
<organism evidence="9 10">
    <name type="scientific">Candidatus Caccoplasma intestinavium</name>
    <dbReference type="NCBI Taxonomy" id="2840716"/>
    <lineage>
        <taxon>Bacteria</taxon>
        <taxon>Pseudomonadati</taxon>
        <taxon>Bacteroidota</taxon>
        <taxon>Bacteroidia</taxon>
        <taxon>Bacteroidales</taxon>
        <taxon>Bacteroidaceae</taxon>
        <taxon>Bacteroidaceae incertae sedis</taxon>
        <taxon>Candidatus Caccoplasma</taxon>
    </lineage>
</organism>
<dbReference type="InterPro" id="IPR003305">
    <property type="entry name" value="CenC_carb-bd"/>
</dbReference>